<dbReference type="FunFam" id="3.40.47.10:FF:000014">
    <property type="entry name" value="Chalcone synthase 1"/>
    <property type="match status" value="1"/>
</dbReference>
<gene>
    <name evidence="6" type="ORF">URODEC1_LOCUS58971</name>
</gene>
<evidence type="ECO:0000259" key="4">
    <source>
        <dbReference type="Pfam" id="PF00195"/>
    </source>
</evidence>
<accession>A0ABC9AWM5</accession>
<dbReference type="PIRSF" id="PIRSF000451">
    <property type="entry name" value="PKS_III"/>
    <property type="match status" value="1"/>
</dbReference>
<evidence type="ECO:0000256" key="3">
    <source>
        <dbReference type="RuleBase" id="RU003633"/>
    </source>
</evidence>
<evidence type="ECO:0000313" key="6">
    <source>
        <dbReference type="EMBL" id="CAL4987753.1"/>
    </source>
</evidence>
<dbReference type="InterPro" id="IPR001099">
    <property type="entry name" value="Chalcone/stilbene_synt_N"/>
</dbReference>
<dbReference type="GO" id="GO:0010208">
    <property type="term" value="P:pollen wall assembly"/>
    <property type="evidence" value="ECO:0007669"/>
    <property type="project" value="UniProtKB-ARBA"/>
</dbReference>
<name>A0ABC9AWM5_9POAL</name>
<dbReference type="CDD" id="cd00831">
    <property type="entry name" value="CHS_like"/>
    <property type="match status" value="1"/>
</dbReference>
<feature type="domain" description="Chalcone/stilbene synthase N-terminal" evidence="4">
    <location>
        <begin position="28"/>
        <end position="243"/>
    </location>
</feature>
<feature type="domain" description="Chalcone/stilbene synthase C-terminal" evidence="5">
    <location>
        <begin position="255"/>
        <end position="406"/>
    </location>
</feature>
<evidence type="ECO:0000259" key="5">
    <source>
        <dbReference type="Pfam" id="PF02797"/>
    </source>
</evidence>
<dbReference type="Pfam" id="PF02797">
    <property type="entry name" value="Chal_sti_synt_C"/>
    <property type="match status" value="1"/>
</dbReference>
<dbReference type="EMBL" id="OZ075133">
    <property type="protein sequence ID" value="CAL4987753.1"/>
    <property type="molecule type" value="Genomic_DNA"/>
</dbReference>
<dbReference type="PANTHER" id="PTHR11877:SF47">
    <property type="entry name" value="OS11G0529900 PROTEIN"/>
    <property type="match status" value="1"/>
</dbReference>
<organism evidence="6 7">
    <name type="scientific">Urochloa decumbens</name>
    <dbReference type="NCBI Taxonomy" id="240449"/>
    <lineage>
        <taxon>Eukaryota</taxon>
        <taxon>Viridiplantae</taxon>
        <taxon>Streptophyta</taxon>
        <taxon>Embryophyta</taxon>
        <taxon>Tracheophyta</taxon>
        <taxon>Spermatophyta</taxon>
        <taxon>Magnoliopsida</taxon>
        <taxon>Liliopsida</taxon>
        <taxon>Poales</taxon>
        <taxon>Poaceae</taxon>
        <taxon>PACMAD clade</taxon>
        <taxon>Panicoideae</taxon>
        <taxon>Panicodae</taxon>
        <taxon>Paniceae</taxon>
        <taxon>Melinidinae</taxon>
        <taxon>Urochloa</taxon>
    </lineage>
</organism>
<evidence type="ECO:0000256" key="1">
    <source>
        <dbReference type="ARBA" id="ARBA00005531"/>
    </source>
</evidence>
<dbReference type="AlphaFoldDB" id="A0ABC9AWM5"/>
<protein>
    <submittedName>
        <fullName evidence="6">Uncharacterized protein</fullName>
    </submittedName>
</protein>
<proteinExistence type="inferred from homology"/>
<keyword evidence="3" id="KW-0012">Acyltransferase</keyword>
<sequence>MNVSRTIESNFSDRQRETMTAIVLEENRTAAVLAIGTANPANCVLQDDFPDWYFRVTRSDHLATLKAKMKRICEKSGVRKRHFHHTEEMIGSHPEFLDRALPSLGARLRITDDAVPELAAAAAAKAIAEWGRPAADITHLVVSTNSGAGAPGPDLRLAALLGLRPTVQRTVLHLHGCSAGTAALRVAKDLAENGGGGGARVLVVSVDANVIGLRAPDEAHLDALVVNSIFGDGAGAVIVGAGPMVAAVERPVFHMVAAAQATLPGTERVAVMRAGESGLDYGLGTELPAMVRGSIERCLVEVVAPLGLAGGGGGGGGWNWNSLFWAMHPGGRAILDSYEAALGLGPEKLAASRHVLSEYGNVLGATVIFVLDELRRRRRGGAADCEWGVMVAVGPGITIETMVLRASGSRDEP</sequence>
<evidence type="ECO:0000313" key="7">
    <source>
        <dbReference type="Proteomes" id="UP001497457"/>
    </source>
</evidence>
<dbReference type="FunFam" id="3.40.47.10:FF:000025">
    <property type="entry name" value="Chalcone synthase 2"/>
    <property type="match status" value="1"/>
</dbReference>
<dbReference type="GO" id="GO:0016746">
    <property type="term" value="F:acyltransferase activity"/>
    <property type="evidence" value="ECO:0007669"/>
    <property type="project" value="UniProtKB-KW"/>
</dbReference>
<keyword evidence="7" id="KW-1185">Reference proteome</keyword>
<dbReference type="InterPro" id="IPR016039">
    <property type="entry name" value="Thiolase-like"/>
</dbReference>
<feature type="active site" description="Acyl-thioester intermediate" evidence="2">
    <location>
        <position position="177"/>
    </location>
</feature>
<comment type="similarity">
    <text evidence="1 3">Belongs to the thiolase-like superfamily. Chalcone/stilbene synthases family.</text>
</comment>
<dbReference type="Pfam" id="PF00195">
    <property type="entry name" value="Chal_sti_synt_N"/>
    <property type="match status" value="1"/>
</dbReference>
<dbReference type="SUPFAM" id="SSF53901">
    <property type="entry name" value="Thiolase-like"/>
    <property type="match status" value="2"/>
</dbReference>
<reference evidence="6 7" key="2">
    <citation type="submission" date="2024-10" db="EMBL/GenBank/DDBJ databases">
        <authorList>
            <person name="Ryan C."/>
        </authorList>
    </citation>
    <scope>NUCLEOTIDE SEQUENCE [LARGE SCALE GENOMIC DNA]</scope>
</reference>
<reference evidence="7" key="1">
    <citation type="submission" date="2024-06" db="EMBL/GenBank/DDBJ databases">
        <authorList>
            <person name="Ryan C."/>
        </authorList>
    </citation>
    <scope>NUCLEOTIDE SEQUENCE [LARGE SCALE GENOMIC DNA]</scope>
</reference>
<dbReference type="Proteomes" id="UP001497457">
    <property type="component" value="Chromosome 23rd"/>
</dbReference>
<dbReference type="InterPro" id="IPR011141">
    <property type="entry name" value="Polyketide_synthase_type-III"/>
</dbReference>
<dbReference type="InterPro" id="IPR012328">
    <property type="entry name" value="Chalcone/stilbene_synt_C"/>
</dbReference>
<keyword evidence="3" id="KW-0808">Transferase</keyword>
<dbReference type="PANTHER" id="PTHR11877">
    <property type="entry name" value="HYDROXYMETHYLGLUTARYL-COA SYNTHASE"/>
    <property type="match status" value="1"/>
</dbReference>
<dbReference type="Gene3D" id="3.40.47.10">
    <property type="match status" value="2"/>
</dbReference>
<evidence type="ECO:0000256" key="2">
    <source>
        <dbReference type="PIRSR" id="PIRSR000451-1"/>
    </source>
</evidence>